<dbReference type="RefSeq" id="WP_149788670.1">
    <property type="nucleotide sequence ID" value="NZ_FNIO01000005.1"/>
</dbReference>
<keyword evidence="1" id="KW-1133">Transmembrane helix</keyword>
<feature type="transmembrane region" description="Helical" evidence="1">
    <location>
        <begin position="32"/>
        <end position="50"/>
    </location>
</feature>
<feature type="transmembrane region" description="Helical" evidence="1">
    <location>
        <begin position="106"/>
        <end position="130"/>
    </location>
</feature>
<dbReference type="EMBL" id="FQZZ01000003">
    <property type="protein sequence ID" value="SHK16394.1"/>
    <property type="molecule type" value="Genomic_DNA"/>
</dbReference>
<evidence type="ECO:0000313" key="2">
    <source>
        <dbReference type="EMBL" id="SHK16394.1"/>
    </source>
</evidence>
<feature type="transmembrane region" description="Helical" evidence="1">
    <location>
        <begin position="62"/>
        <end position="86"/>
    </location>
</feature>
<name>A0A1H0IXS4_9RHOB</name>
<reference evidence="2 3" key="1">
    <citation type="submission" date="2016-11" db="EMBL/GenBank/DDBJ databases">
        <authorList>
            <person name="Varghese N."/>
            <person name="Submissions S."/>
        </authorList>
    </citation>
    <scope>NUCLEOTIDE SEQUENCE [LARGE SCALE GENOMIC DNA]</scope>
    <source>
        <strain evidence="2 3">DSM 29620</strain>
    </source>
</reference>
<accession>A0A1H0IXS4</accession>
<feature type="transmembrane region" description="Helical" evidence="1">
    <location>
        <begin position="137"/>
        <end position="156"/>
    </location>
</feature>
<dbReference type="Proteomes" id="UP000324252">
    <property type="component" value="Unassembled WGS sequence"/>
</dbReference>
<evidence type="ECO:0000256" key="1">
    <source>
        <dbReference type="SAM" id="Phobius"/>
    </source>
</evidence>
<evidence type="ECO:0000313" key="3">
    <source>
        <dbReference type="Proteomes" id="UP000324252"/>
    </source>
</evidence>
<organism evidence="2 3">
    <name type="scientific">Lutimaribacter pacificus</name>
    <dbReference type="NCBI Taxonomy" id="391948"/>
    <lineage>
        <taxon>Bacteria</taxon>
        <taxon>Pseudomonadati</taxon>
        <taxon>Pseudomonadota</taxon>
        <taxon>Alphaproteobacteria</taxon>
        <taxon>Rhodobacterales</taxon>
        <taxon>Roseobacteraceae</taxon>
        <taxon>Lutimaribacter</taxon>
    </lineage>
</organism>
<dbReference type="AlphaFoldDB" id="A0A1H0IXS4"/>
<keyword evidence="1" id="KW-0812">Transmembrane</keyword>
<sequence>MNQYSTGTFAQDVLQSLACGFEDWKTVFGDPWVSGTVFMLGYGVAAILMLRVARRETGREALFWRLSAWLFLFQVVNTHLDLHAFVVSYGRCLSRAQGWYGIRHDVQYLVLVWSLVALCLVLLVLLAVFFRSILRNLLLILGLVLALGTTFVKAVNYHDLEHLYAGTFGPFRAVDLIELSGVAIALLAGLLRLRRPGASGGEVRAGKTAPRRF</sequence>
<keyword evidence="3" id="KW-1185">Reference proteome</keyword>
<proteinExistence type="predicted"/>
<feature type="transmembrane region" description="Helical" evidence="1">
    <location>
        <begin position="176"/>
        <end position="193"/>
    </location>
</feature>
<dbReference type="OrthoDB" id="428401at2"/>
<gene>
    <name evidence="2" type="ORF">SAMN05444142_103482</name>
</gene>
<protein>
    <submittedName>
        <fullName evidence="2">Uncharacterized protein</fullName>
    </submittedName>
</protein>
<keyword evidence="1" id="KW-0472">Membrane</keyword>